<keyword evidence="3" id="KW-1185">Reference proteome</keyword>
<dbReference type="NCBIfam" id="TIGR03790">
    <property type="entry name" value="TIGR03790 family protein"/>
    <property type="match status" value="1"/>
</dbReference>
<protein>
    <submittedName>
        <fullName evidence="2">TIGR03790 family protein</fullName>
    </submittedName>
</protein>
<dbReference type="AlphaFoldDB" id="A0A556QL63"/>
<reference evidence="2 3" key="1">
    <citation type="submission" date="2019-07" db="EMBL/GenBank/DDBJ databases">
        <title>Description of 53C-WASEF.</title>
        <authorList>
            <person name="Pitt A."/>
            <person name="Hahn M.W."/>
        </authorList>
    </citation>
    <scope>NUCLEOTIDE SEQUENCE [LARGE SCALE GENOMIC DNA]</scope>
    <source>
        <strain evidence="2 3">53C-WASEF</strain>
    </source>
</reference>
<dbReference type="EMBL" id="VMBG01000002">
    <property type="protein sequence ID" value="TSJ77386.1"/>
    <property type="molecule type" value="Genomic_DNA"/>
</dbReference>
<proteinExistence type="predicted"/>
<evidence type="ECO:0000313" key="2">
    <source>
        <dbReference type="EMBL" id="TSJ77386.1"/>
    </source>
</evidence>
<dbReference type="InterPro" id="IPR022265">
    <property type="entry name" value="CHP03790"/>
</dbReference>
<evidence type="ECO:0000313" key="3">
    <source>
        <dbReference type="Proteomes" id="UP000315648"/>
    </source>
</evidence>
<accession>A0A556QL63</accession>
<dbReference type="Proteomes" id="UP000315648">
    <property type="component" value="Unassembled WGS sequence"/>
</dbReference>
<comment type="caution">
    <text evidence="2">The sequence shown here is derived from an EMBL/GenBank/DDBJ whole genome shotgun (WGS) entry which is preliminary data.</text>
</comment>
<evidence type="ECO:0000256" key="1">
    <source>
        <dbReference type="SAM" id="MobiDB-lite"/>
    </source>
</evidence>
<gene>
    <name evidence="2" type="ORF">FPL22_14950</name>
</gene>
<organism evidence="2 3">
    <name type="scientific">Rariglobus hedericola</name>
    <dbReference type="NCBI Taxonomy" id="2597822"/>
    <lineage>
        <taxon>Bacteria</taxon>
        <taxon>Pseudomonadati</taxon>
        <taxon>Verrucomicrobiota</taxon>
        <taxon>Opitutia</taxon>
        <taxon>Opitutales</taxon>
        <taxon>Opitutaceae</taxon>
        <taxon>Rariglobus</taxon>
    </lineage>
</organism>
<name>A0A556QL63_9BACT</name>
<dbReference type="RefSeq" id="WP_144353789.1">
    <property type="nucleotide sequence ID" value="NZ_CBCRVV010000008.1"/>
</dbReference>
<feature type="region of interest" description="Disordered" evidence="1">
    <location>
        <begin position="548"/>
        <end position="570"/>
    </location>
</feature>
<dbReference type="OrthoDB" id="9771443at2"/>
<sequence length="570" mass="62056">MNLGLARREDGCNLAGMLGRRLPLFLLFMVIAVVARADEVASRVIVLANRDDPESVKLAEYYAQKRDVPPENIIALPMPDTEIISWREYIDGILNPLRAELVKRGSLDAIGMDLFDAVGRKKYAISGHTISYLVVCRGVPLKIANDGSLPVENSPALINPAFKTNASSVDGELALLAVVNSPLIAFLPNPLFKNDKPSSIQLDQIVKVGRLDGPTYADARGLIDHAIAAENGGLIGRGYVDIGGPHALGDRWLEDVAKQLDELNFDTDVERVGGSMPAWTRMDAPALYFGWYAGELNGPFAQPGFTFPPGAVALHIHSYSAATLRSTTSGWVGPLVARGVTATFGNVNEPYLEFTHQPQLVLKSLARGDRLGDAAAYSVPVYSWQAIMVGDPLYRPFAVKPDELWARRDKLPSNQRPYVVLSRMRELDRGGDRNGAIWAGLISEKTNPSMAVALATAKLQQATGDSSGALQTLAWVASRRSFTLLESPLAVLVAQQLRESGEAKTALGVWQRVLGSRAIARELRIQWLPQALEVAREAQDARQIVNWDSEYKELTAPPPVSDEDKKQGGP</sequence>